<dbReference type="GO" id="GO:0016020">
    <property type="term" value="C:membrane"/>
    <property type="evidence" value="ECO:0007669"/>
    <property type="project" value="TreeGrafter"/>
</dbReference>
<dbReference type="Gene3D" id="3.30.300.30">
    <property type="match status" value="1"/>
</dbReference>
<sequence>MTLHTPPRLPDAPAELFAADRTPLPPGHDPLAFDILKAGNTTLPRLLRERARRTPSELALREKDLGVWRRYDWAHYERQARRFARALLSLGIGRGDRIVIASENTPEWYYADLGAEMIGAIPVGIYPTNPWPELQYIARHSGARLAVCGDQEQTDKVLDARANGEGLPEMAHIVCVDMKGMRLYADPQLTSFEALLEAGDAYLAAHPDADARIDAMLEETSPDDAALMVYTSGTTGPPKGAMLTHRNIVYSTHAYARTVGADRRRIEAVGYLPLCHAAERCYSMAMLLVAGGTVNFAESIDAVNLNVREIAPTFMVGVPRIWEKMKEGFEFRLRESGPARRRIADAFLRLGRRLDDARQANDGRLTLAQKLQWQAAYWLMFRNVQRHMGLDRTYHRLCAGASVSPETLRFFSVIGLPLAQGYGMTEVAGCVFVQRPGFFRLGGCGLPVEGTDYEIAPDGEILLGGPAVFKGYFRDAQATAKTMRGPMLLSGDVVATLDNGEISVVDRKKAIIITSGGKNIAPSEIENALKDHPCIKEVIVTGDGRKFLGALIQLDFDNAGLWAAERDLPYTTYKSLAQLPEMRALIQSVVDEVNTRFARVENIRRFVILEKELDHDDGELTATQKVRRSIIETKFARELEQIYGPAQGTPGEVPA</sequence>
<dbReference type="OrthoDB" id="9803968at2"/>
<evidence type="ECO:0000256" key="3">
    <source>
        <dbReference type="ARBA" id="ARBA00023098"/>
    </source>
</evidence>
<keyword evidence="7" id="KW-1185">Reference proteome</keyword>
<organism evidence="6 7">
    <name type="scientific">Albimonas pacifica</name>
    <dbReference type="NCBI Taxonomy" id="1114924"/>
    <lineage>
        <taxon>Bacteria</taxon>
        <taxon>Pseudomonadati</taxon>
        <taxon>Pseudomonadota</taxon>
        <taxon>Alphaproteobacteria</taxon>
        <taxon>Rhodobacterales</taxon>
        <taxon>Paracoccaceae</taxon>
        <taxon>Albimonas</taxon>
    </lineage>
</organism>
<keyword evidence="3" id="KW-0443">Lipid metabolism</keyword>
<name>A0A1I3CU70_9RHOB</name>
<dbReference type="InterPro" id="IPR042099">
    <property type="entry name" value="ANL_N_sf"/>
</dbReference>
<dbReference type="SUPFAM" id="SSF56801">
    <property type="entry name" value="Acetyl-CoA synthetase-like"/>
    <property type="match status" value="1"/>
</dbReference>
<reference evidence="6 7" key="1">
    <citation type="submission" date="2016-10" db="EMBL/GenBank/DDBJ databases">
        <authorList>
            <person name="de Groot N.N."/>
        </authorList>
    </citation>
    <scope>NUCLEOTIDE SEQUENCE [LARGE SCALE GENOMIC DNA]</scope>
    <source>
        <strain evidence="6 7">CGMCC 1.11030</strain>
    </source>
</reference>
<dbReference type="PROSITE" id="PS00455">
    <property type="entry name" value="AMP_BINDING"/>
    <property type="match status" value="1"/>
</dbReference>
<dbReference type="Pfam" id="PF00501">
    <property type="entry name" value="AMP-binding"/>
    <property type="match status" value="1"/>
</dbReference>
<evidence type="ECO:0000256" key="1">
    <source>
        <dbReference type="ARBA" id="ARBA00022598"/>
    </source>
</evidence>
<dbReference type="GO" id="GO:0004467">
    <property type="term" value="F:long-chain fatty acid-CoA ligase activity"/>
    <property type="evidence" value="ECO:0007669"/>
    <property type="project" value="UniProtKB-EC"/>
</dbReference>
<dbReference type="Pfam" id="PF23562">
    <property type="entry name" value="AMP-binding_C_3"/>
    <property type="match status" value="1"/>
</dbReference>
<dbReference type="RefSeq" id="WP_092858097.1">
    <property type="nucleotide sequence ID" value="NZ_FOQH01000002.1"/>
</dbReference>
<comment type="catalytic activity">
    <reaction evidence="4">
        <text>a long-chain fatty acid + ATP + CoA = a long-chain fatty acyl-CoA + AMP + diphosphate</text>
        <dbReference type="Rhea" id="RHEA:15421"/>
        <dbReference type="ChEBI" id="CHEBI:30616"/>
        <dbReference type="ChEBI" id="CHEBI:33019"/>
        <dbReference type="ChEBI" id="CHEBI:57287"/>
        <dbReference type="ChEBI" id="CHEBI:57560"/>
        <dbReference type="ChEBI" id="CHEBI:83139"/>
        <dbReference type="ChEBI" id="CHEBI:456215"/>
        <dbReference type="EC" id="6.2.1.3"/>
    </reaction>
    <physiologicalReaction direction="left-to-right" evidence="4">
        <dbReference type="Rhea" id="RHEA:15422"/>
    </physiologicalReaction>
</comment>
<keyword evidence="2" id="KW-0276">Fatty acid metabolism</keyword>
<evidence type="ECO:0000313" key="6">
    <source>
        <dbReference type="EMBL" id="SFH78045.1"/>
    </source>
</evidence>
<feature type="domain" description="AMP-dependent synthetase/ligase" evidence="5">
    <location>
        <begin position="47"/>
        <end position="473"/>
    </location>
</feature>
<evidence type="ECO:0000256" key="4">
    <source>
        <dbReference type="ARBA" id="ARBA00024484"/>
    </source>
</evidence>
<dbReference type="InterPro" id="IPR020845">
    <property type="entry name" value="AMP-binding_CS"/>
</dbReference>
<dbReference type="PANTHER" id="PTHR43272:SF32">
    <property type="entry name" value="AMP-DEPENDENT SYNTHETASE_LIGASE DOMAIN-CONTAINING PROTEIN"/>
    <property type="match status" value="1"/>
</dbReference>
<keyword evidence="1" id="KW-0436">Ligase</keyword>
<dbReference type="EMBL" id="FOQH01000002">
    <property type="protein sequence ID" value="SFH78045.1"/>
    <property type="molecule type" value="Genomic_DNA"/>
</dbReference>
<dbReference type="Proteomes" id="UP000199377">
    <property type="component" value="Unassembled WGS sequence"/>
</dbReference>
<dbReference type="Gene3D" id="3.40.50.12780">
    <property type="entry name" value="N-terminal domain of ligase-like"/>
    <property type="match status" value="1"/>
</dbReference>
<dbReference type="InterPro" id="IPR045851">
    <property type="entry name" value="AMP-bd_C_sf"/>
</dbReference>
<protein>
    <submittedName>
        <fullName evidence="6">Long-chain acyl-CoA synthetase</fullName>
    </submittedName>
</protein>
<proteinExistence type="predicted"/>
<dbReference type="STRING" id="1114924.SAMN05216258_102213"/>
<gene>
    <name evidence="6" type="ORF">SAMN05216258_102213</name>
</gene>
<accession>A0A1I3CU70</accession>
<evidence type="ECO:0000259" key="5">
    <source>
        <dbReference type="Pfam" id="PF00501"/>
    </source>
</evidence>
<evidence type="ECO:0000313" key="7">
    <source>
        <dbReference type="Proteomes" id="UP000199377"/>
    </source>
</evidence>
<dbReference type="PANTHER" id="PTHR43272">
    <property type="entry name" value="LONG-CHAIN-FATTY-ACID--COA LIGASE"/>
    <property type="match status" value="1"/>
</dbReference>
<dbReference type="InterPro" id="IPR000873">
    <property type="entry name" value="AMP-dep_synth/lig_dom"/>
</dbReference>
<evidence type="ECO:0000256" key="2">
    <source>
        <dbReference type="ARBA" id="ARBA00022832"/>
    </source>
</evidence>
<dbReference type="AlphaFoldDB" id="A0A1I3CU70"/>